<dbReference type="RefSeq" id="XP_026680501.1">
    <property type="nucleotide sequence ID" value="XM_026824700.1"/>
</dbReference>
<gene>
    <name evidence="2" type="primary">LOC103510710</name>
</gene>
<sequence length="364" mass="43551">MKSSFLELKRENSFLQKHKQNAALAEVKYLMKENKWLKREFEELKMSCENDKRQFKMLLEQRYRQEQSTQQVESSCGDKSELSREYNDVMNVVTDKLQSVLKRFQSEEKQVCERSTSFTKFTNNYRTVIEEYCKNLSTRINEWFECKRRKFEKREDKLKQDYETCCTFIETEKRTIQDKVNRINEKIDQYEKYIEQQMKFIQSKYLPTDSVDCSEKQNDKTDWSLILEPQNECIVEQHDYSKSHTEVCSNRKTKSSPAGYDTNVPTETLYKRKKFQSTKNRRRTPCPLGNDKFNYHVLTDTAHSYPFRCNDYSAEEKLVGKYSILEKIKEYFDKGNKKPKQEGDKNVPVVMVESEVSMLTVLEK</sequence>
<accession>A0A3Q0IW49</accession>
<evidence type="ECO:0000313" key="2">
    <source>
        <dbReference type="RefSeq" id="XP_026680501.1"/>
    </source>
</evidence>
<dbReference type="PaxDb" id="121845-A0A3Q0IW49"/>
<proteinExistence type="predicted"/>
<reference evidence="2" key="1">
    <citation type="submission" date="2025-08" db="UniProtKB">
        <authorList>
            <consortium name="RefSeq"/>
        </authorList>
    </citation>
    <scope>IDENTIFICATION</scope>
</reference>
<dbReference type="AlphaFoldDB" id="A0A3Q0IW49"/>
<organism evidence="1 2">
    <name type="scientific">Diaphorina citri</name>
    <name type="common">Asian citrus psyllid</name>
    <dbReference type="NCBI Taxonomy" id="121845"/>
    <lineage>
        <taxon>Eukaryota</taxon>
        <taxon>Metazoa</taxon>
        <taxon>Ecdysozoa</taxon>
        <taxon>Arthropoda</taxon>
        <taxon>Hexapoda</taxon>
        <taxon>Insecta</taxon>
        <taxon>Pterygota</taxon>
        <taxon>Neoptera</taxon>
        <taxon>Paraneoptera</taxon>
        <taxon>Hemiptera</taxon>
        <taxon>Sternorrhyncha</taxon>
        <taxon>Psylloidea</taxon>
        <taxon>Psyllidae</taxon>
        <taxon>Diaphorininae</taxon>
        <taxon>Diaphorina</taxon>
    </lineage>
</organism>
<keyword evidence="1" id="KW-1185">Reference proteome</keyword>
<dbReference type="KEGG" id="dci:103510710"/>
<dbReference type="Proteomes" id="UP000079169">
    <property type="component" value="Unplaced"/>
</dbReference>
<evidence type="ECO:0000313" key="1">
    <source>
        <dbReference type="Proteomes" id="UP000079169"/>
    </source>
</evidence>
<protein>
    <submittedName>
        <fullName evidence="2">Uncharacterized protein LOC103510710</fullName>
    </submittedName>
</protein>
<dbReference type="GeneID" id="103510710"/>
<name>A0A3Q0IW49_DIACI</name>